<evidence type="ECO:0000313" key="1">
    <source>
        <dbReference type="EMBL" id="KAL2784443.1"/>
    </source>
</evidence>
<reference evidence="1 2" key="1">
    <citation type="submission" date="2024-07" db="EMBL/GenBank/DDBJ databases">
        <title>Section-level genome sequencing and comparative genomics of Aspergillus sections Usti and Cavernicolus.</title>
        <authorList>
            <consortium name="Lawrence Berkeley National Laboratory"/>
            <person name="Nybo J.L."/>
            <person name="Vesth T.C."/>
            <person name="Theobald S."/>
            <person name="Frisvad J.C."/>
            <person name="Larsen T.O."/>
            <person name="Kjaerboelling I."/>
            <person name="Rothschild-Mancinelli K."/>
            <person name="Lyhne E.K."/>
            <person name="Kogle M.E."/>
            <person name="Barry K."/>
            <person name="Clum A."/>
            <person name="Na H."/>
            <person name="Ledsgaard L."/>
            <person name="Lin J."/>
            <person name="Lipzen A."/>
            <person name="Kuo A."/>
            <person name="Riley R."/>
            <person name="Mondo S."/>
            <person name="Labutti K."/>
            <person name="Haridas S."/>
            <person name="Pangalinan J."/>
            <person name="Salamov A.A."/>
            <person name="Simmons B.A."/>
            <person name="Magnuson J.K."/>
            <person name="Chen J."/>
            <person name="Drula E."/>
            <person name="Henrissat B."/>
            <person name="Wiebenga A."/>
            <person name="Lubbers R.J."/>
            <person name="Gomes A.C."/>
            <person name="Makela M.R."/>
            <person name="Stajich J."/>
            <person name="Grigoriev I.V."/>
            <person name="Mortensen U.H."/>
            <person name="De Vries R.P."/>
            <person name="Baker S.E."/>
            <person name="Andersen M.R."/>
        </authorList>
    </citation>
    <scope>NUCLEOTIDE SEQUENCE [LARGE SCALE GENOMIC DNA]</scope>
    <source>
        <strain evidence="1 2">CBS 209.92</strain>
    </source>
</reference>
<accession>A0ABR4FMJ4</accession>
<organism evidence="1 2">
    <name type="scientific">Aspergillus keveii</name>
    <dbReference type="NCBI Taxonomy" id="714993"/>
    <lineage>
        <taxon>Eukaryota</taxon>
        <taxon>Fungi</taxon>
        <taxon>Dikarya</taxon>
        <taxon>Ascomycota</taxon>
        <taxon>Pezizomycotina</taxon>
        <taxon>Eurotiomycetes</taxon>
        <taxon>Eurotiomycetidae</taxon>
        <taxon>Eurotiales</taxon>
        <taxon>Aspergillaceae</taxon>
        <taxon>Aspergillus</taxon>
        <taxon>Aspergillus subgen. Nidulantes</taxon>
    </lineage>
</organism>
<keyword evidence="2" id="KW-1185">Reference proteome</keyword>
<gene>
    <name evidence="1" type="ORF">BJX66DRAFT_329995</name>
</gene>
<evidence type="ECO:0000313" key="2">
    <source>
        <dbReference type="Proteomes" id="UP001610563"/>
    </source>
</evidence>
<dbReference type="EMBL" id="JBFTWV010000180">
    <property type="protein sequence ID" value="KAL2784443.1"/>
    <property type="molecule type" value="Genomic_DNA"/>
</dbReference>
<sequence>MFRKLTRGSLAKLRQSLPQTLSQLERIPPELIGLITDYPEKPDIVCLGLTSRAMLRTLGTSSWPKRKDRALRMVVLSRLSREIPPLFCCYYCAKLHPVKLVGPPLNGRLGSGDECPEIGGMVDHHQPGPIPSPLLNAHGLGSLYRFRLAHLALAMERHHYGPAHGIPLESLSYTEVNATAAMFTMLFSVEPRICPAEQGTSFTCHLRPRFRRDPYRAARILECPQCGVEFQLDLWDCGGEGRAVVVTKWLDLGSGLTHDDPRLLALVSRDLGGLDTIEPPVANPGLARRRYHAASGDEVQGNDITERNYRYLAEREYKRELSTSWLDRGVWMSSS</sequence>
<dbReference type="Proteomes" id="UP001610563">
    <property type="component" value="Unassembled WGS sequence"/>
</dbReference>
<proteinExistence type="predicted"/>
<comment type="caution">
    <text evidence="1">The sequence shown here is derived from an EMBL/GenBank/DDBJ whole genome shotgun (WGS) entry which is preliminary data.</text>
</comment>
<name>A0ABR4FMJ4_9EURO</name>
<evidence type="ECO:0008006" key="3">
    <source>
        <dbReference type="Google" id="ProtNLM"/>
    </source>
</evidence>
<protein>
    <recommendedName>
        <fullName evidence="3">F-box domain-containing protein</fullName>
    </recommendedName>
</protein>